<dbReference type="PANTHER" id="PTHR21174">
    <property type="match status" value="1"/>
</dbReference>
<reference evidence="3" key="1">
    <citation type="submission" date="2011-12" db="EMBL/GenBank/DDBJ databases">
        <title>Complete genome sequence of Streptomyces cattleya strain DSM 46488.</title>
        <authorList>
            <person name="Ou H.-Y."/>
            <person name="Li P."/>
            <person name="Zhao C."/>
            <person name="O'Hagan D."/>
            <person name="Deng Z."/>
        </authorList>
    </citation>
    <scope>NUCLEOTIDE SEQUENCE [LARGE SCALE GENOMIC DNA]</scope>
    <source>
        <strain evidence="3">ATCC 35852 / DSM 46488 / JCM 4925 / NBRC 14057 / NRRL 8057</strain>
    </source>
</reference>
<dbReference type="HOGENOM" id="CLU_556550_0_0_11"/>
<dbReference type="SUPFAM" id="SSF109604">
    <property type="entry name" value="HD-domain/PDEase-like"/>
    <property type="match status" value="1"/>
</dbReference>
<proteinExistence type="predicted"/>
<evidence type="ECO:0000313" key="2">
    <source>
        <dbReference type="EMBL" id="AEW94789.1"/>
    </source>
</evidence>
<dbReference type="Gene3D" id="1.10.3210.10">
    <property type="entry name" value="Hypothetical protein af1432"/>
    <property type="match status" value="1"/>
</dbReference>
<dbReference type="AlphaFoldDB" id="G8WS29"/>
<accession>G8WS29</accession>
<dbReference type="PANTHER" id="PTHR21174:SF0">
    <property type="entry name" value="HD PHOSPHOHYDROLASE FAMILY PROTEIN-RELATED"/>
    <property type="match status" value="1"/>
</dbReference>
<feature type="compositionally biased region" description="Gly residues" evidence="1">
    <location>
        <begin position="10"/>
        <end position="29"/>
    </location>
</feature>
<dbReference type="EMBL" id="CP003219">
    <property type="protein sequence ID" value="AEW94789.1"/>
    <property type="molecule type" value="Genomic_DNA"/>
</dbReference>
<protein>
    <recommendedName>
        <fullName evidence="4">Metal-dependent HD superfamily phosphohydrolase</fullName>
    </recommendedName>
</protein>
<evidence type="ECO:0008006" key="4">
    <source>
        <dbReference type="Google" id="ProtNLM"/>
    </source>
</evidence>
<evidence type="ECO:0000256" key="1">
    <source>
        <dbReference type="SAM" id="MobiDB-lite"/>
    </source>
</evidence>
<feature type="region of interest" description="Disordered" evidence="1">
    <location>
        <begin position="128"/>
        <end position="150"/>
    </location>
</feature>
<dbReference type="PATRIC" id="fig|1003195.29.peg.2425"/>
<organism evidence="2 3">
    <name type="scientific">Streptantibioticus cattleyicolor (strain ATCC 35852 / DSM 46488 / JCM 4925 / NBRC 14057 / NRRL 8057)</name>
    <name type="common">Streptomyces cattleya</name>
    <dbReference type="NCBI Taxonomy" id="1003195"/>
    <lineage>
        <taxon>Bacteria</taxon>
        <taxon>Bacillati</taxon>
        <taxon>Actinomycetota</taxon>
        <taxon>Actinomycetes</taxon>
        <taxon>Kitasatosporales</taxon>
        <taxon>Streptomycetaceae</taxon>
        <taxon>Streptantibioticus</taxon>
    </lineage>
</organism>
<dbReference type="KEGG" id="scy:SCATT_24180"/>
<feature type="region of interest" description="Disordered" evidence="1">
    <location>
        <begin position="1"/>
        <end position="33"/>
    </location>
</feature>
<keyword evidence="3" id="KW-1185">Reference proteome</keyword>
<feature type="region of interest" description="Disordered" evidence="1">
    <location>
        <begin position="183"/>
        <end position="232"/>
    </location>
</feature>
<sequence>MPASGSDRFGQGGGVEGGAPGADGGGVHGGVPAAGAYRAADVEGVDPGRAQGGQVVGAQAAADEDARAVAGLGRGAPGGLGHQHRQPLVDAGRVAGREVGVEPRQSGEPGAQRRAVGAVVDRAVERPAAAVQDAEEGAQRRQVGGAVTGEEAEDELLGALGAQRLRGGAERVDVGRVTGREPVRGAQHHAQRDPHRGAHRGERRPARGEAVGGHVGDQFEAVRPSGLGGDRVVGPESDHFEDWSRHVQYPAIPRPAPATPSPVLVTMAAMPSLPPSPSPSSSPSGLLDRWCVLLRRAGATADPVPYGENLIARWSEPHRRHHTTDHLRTVLDHAEELAAHATDPDAVLLAGWFHDAVYRPERSENEERSAALAERALREAGLAGPLTAEVARLVRLTADHDPAPGDRNGELLTDADLADLAGSPERYAAYASSVRDEYAFVPDEEFRAARAEVLRQLLSRPRVFRTPYGAVHWERAARHNVGTELALLSP</sequence>
<gene>
    <name evidence="2" type="ordered locus">SCATT_24180</name>
</gene>
<feature type="compositionally biased region" description="Basic and acidic residues" evidence="1">
    <location>
        <begin position="190"/>
        <end position="207"/>
    </location>
</feature>
<name>G8WS29_STREN</name>
<evidence type="ECO:0000313" key="3">
    <source>
        <dbReference type="Proteomes" id="UP000007842"/>
    </source>
</evidence>
<dbReference type="Proteomes" id="UP000007842">
    <property type="component" value="Chromosome"/>
</dbReference>
<dbReference type="InterPro" id="IPR009218">
    <property type="entry name" value="HD_phosphohydro"/>
</dbReference>
<dbReference type="eggNOG" id="COG4339">
    <property type="taxonomic scope" value="Bacteria"/>
</dbReference>